<comment type="similarity">
    <text evidence="1">Belongs to the peptidase S28 family.</text>
</comment>
<dbReference type="GO" id="GO:0004180">
    <property type="term" value="F:carboxypeptidase activity"/>
    <property type="evidence" value="ECO:0007669"/>
    <property type="project" value="UniProtKB-KW"/>
</dbReference>
<keyword evidence="3 7" id="KW-0732">Signal</keyword>
<evidence type="ECO:0000256" key="7">
    <source>
        <dbReference type="SAM" id="SignalP"/>
    </source>
</evidence>
<dbReference type="GO" id="GO:0006508">
    <property type="term" value="P:proteolysis"/>
    <property type="evidence" value="ECO:0007669"/>
    <property type="project" value="UniProtKB-KW"/>
</dbReference>
<evidence type="ECO:0000256" key="5">
    <source>
        <dbReference type="ARBA" id="ARBA00023180"/>
    </source>
</evidence>
<feature type="region of interest" description="Disordered" evidence="6">
    <location>
        <begin position="595"/>
        <end position="625"/>
    </location>
</feature>
<dbReference type="InterPro" id="IPR029058">
    <property type="entry name" value="AB_hydrolase_fold"/>
</dbReference>
<evidence type="ECO:0000256" key="1">
    <source>
        <dbReference type="ARBA" id="ARBA00011079"/>
    </source>
</evidence>
<dbReference type="SUPFAM" id="SSF53474">
    <property type="entry name" value="alpha/beta-Hydrolases"/>
    <property type="match status" value="1"/>
</dbReference>
<dbReference type="Pfam" id="PF05577">
    <property type="entry name" value="Peptidase_S28"/>
    <property type="match status" value="2"/>
</dbReference>
<evidence type="ECO:0000256" key="6">
    <source>
        <dbReference type="SAM" id="MobiDB-lite"/>
    </source>
</evidence>
<evidence type="ECO:0000256" key="2">
    <source>
        <dbReference type="ARBA" id="ARBA00022670"/>
    </source>
</evidence>
<evidence type="ECO:0000256" key="4">
    <source>
        <dbReference type="ARBA" id="ARBA00022801"/>
    </source>
</evidence>
<name>A0A2T6ZP61_TUBBO</name>
<evidence type="ECO:0000313" key="8">
    <source>
        <dbReference type="EMBL" id="PUU77272.1"/>
    </source>
</evidence>
<dbReference type="Gene3D" id="3.40.50.1820">
    <property type="entry name" value="alpha/beta hydrolase"/>
    <property type="match status" value="2"/>
</dbReference>
<keyword evidence="5" id="KW-0325">Glycoprotein</keyword>
<evidence type="ECO:0000313" key="9">
    <source>
        <dbReference type="Proteomes" id="UP000244722"/>
    </source>
</evidence>
<dbReference type="PANTHER" id="PTHR11010">
    <property type="entry name" value="PROTEASE S28 PRO-X CARBOXYPEPTIDASE-RELATED"/>
    <property type="match status" value="1"/>
</dbReference>
<keyword evidence="4" id="KW-0378">Hydrolase</keyword>
<dbReference type="InterPro" id="IPR008758">
    <property type="entry name" value="Peptidase_S28"/>
</dbReference>
<keyword evidence="9" id="KW-1185">Reference proteome</keyword>
<gene>
    <name evidence="8" type="ORF">B9Z19DRAFT_1086517</name>
</gene>
<organism evidence="8 9">
    <name type="scientific">Tuber borchii</name>
    <name type="common">White truffle</name>
    <dbReference type="NCBI Taxonomy" id="42251"/>
    <lineage>
        <taxon>Eukaryota</taxon>
        <taxon>Fungi</taxon>
        <taxon>Dikarya</taxon>
        <taxon>Ascomycota</taxon>
        <taxon>Pezizomycotina</taxon>
        <taxon>Pezizomycetes</taxon>
        <taxon>Pezizales</taxon>
        <taxon>Tuberaceae</taxon>
        <taxon>Tuber</taxon>
    </lineage>
</organism>
<protein>
    <submittedName>
        <fullName evidence="8">Serine carboxypeptidase S28-domain-containing protein</fullName>
    </submittedName>
</protein>
<dbReference type="OrthoDB" id="1735038at2759"/>
<reference evidence="8 9" key="1">
    <citation type="submission" date="2017-04" db="EMBL/GenBank/DDBJ databases">
        <title>Draft genome sequence of Tuber borchii Vittad., a whitish edible truffle.</title>
        <authorList>
            <consortium name="DOE Joint Genome Institute"/>
            <person name="Murat C."/>
            <person name="Kuo A."/>
            <person name="Barry K.W."/>
            <person name="Clum A."/>
            <person name="Dockter R.B."/>
            <person name="Fauchery L."/>
            <person name="Iotti M."/>
            <person name="Kohler A."/>
            <person name="Labutti K."/>
            <person name="Lindquist E.A."/>
            <person name="Lipzen A."/>
            <person name="Ohm R.A."/>
            <person name="Wang M."/>
            <person name="Grigoriev I.V."/>
            <person name="Zambonelli A."/>
            <person name="Martin F.M."/>
        </authorList>
    </citation>
    <scope>NUCLEOTIDE SEQUENCE [LARGE SCALE GENOMIC DNA]</scope>
    <source>
        <strain evidence="8 9">Tbo3840</strain>
    </source>
</reference>
<dbReference type="PANTHER" id="PTHR11010:SF109">
    <property type="entry name" value="PEPTIDASE, FAMILY S28, PUTATIVE (AFU_ORTHOLOGUE AFUA_4G03790)-RELATED"/>
    <property type="match status" value="1"/>
</dbReference>
<feature type="signal peptide" evidence="7">
    <location>
        <begin position="1"/>
        <end position="18"/>
    </location>
</feature>
<feature type="chain" id="PRO_5015685856" evidence="7">
    <location>
        <begin position="19"/>
        <end position="648"/>
    </location>
</feature>
<proteinExistence type="inferred from homology"/>
<accession>A0A2T6ZP61</accession>
<keyword evidence="2" id="KW-0645">Protease</keyword>
<dbReference type="GO" id="GO:0070008">
    <property type="term" value="F:serine-type exopeptidase activity"/>
    <property type="evidence" value="ECO:0007669"/>
    <property type="project" value="InterPro"/>
</dbReference>
<comment type="caution">
    <text evidence="8">The sequence shown here is derived from an EMBL/GenBank/DDBJ whole genome shotgun (WGS) entry which is preliminary data.</text>
</comment>
<evidence type="ECO:0000256" key="3">
    <source>
        <dbReference type="ARBA" id="ARBA00022729"/>
    </source>
</evidence>
<feature type="compositionally biased region" description="Gly residues" evidence="6">
    <location>
        <begin position="603"/>
        <end position="619"/>
    </location>
</feature>
<dbReference type="Proteomes" id="UP000244722">
    <property type="component" value="Unassembled WGS sequence"/>
</dbReference>
<keyword evidence="8" id="KW-0121">Carboxypeptidase</keyword>
<dbReference type="EMBL" id="NESQ01000156">
    <property type="protein sequence ID" value="PUU77272.1"/>
    <property type="molecule type" value="Genomic_DNA"/>
</dbReference>
<dbReference type="AlphaFoldDB" id="A0A2T6ZP61"/>
<sequence length="648" mass="71269">MFFPLFLMVTWITAQATASLLRQGSVRLSDHSLTKIINRDILRPALENDDLPTAPKSYVNLPLNHGDPNSPKFRNSYWVDDTFYSPGGPIFFVDNGEDDADGAEAYLRMGATGSLAREFKGLLILWEHRFYGTSMPNMTSAMRFTPDKLAAYLKYHTIEQALEDVAVFAKQFTFGNETVSPGEVPWVFLGGSYPGARAAWVRARNPDIFHVSLASSAVVQLQKNFWQYYRVIEDTLVKTGYSNCSNDIRNVTKWIDNAFDDQNGPAIDQFLGKVTGPANSALWNFFHYDDSPDPGAIWDNRRDNVKAATGLLYRDFQYVGMNGVLGAFCDGLQYYGDSTNTITNFRNARGIFEVHNTSDAIDIYTGVLAALWPKVLKNEDYPPDGVTQDQLENVDCGRHQDSCKQIVTRWSWVYQTCIEFGGYQIANTSRPTNLIPKFDSIENMLKDCKSYFGNAVAGGPNPDPINKKYSGWNINPPNVFWTDGEIDPWRALTPNSIEANAPKRPSTTKIPSSGSTAGGDTFFGFVIKGGSHCSDLGQYVGQGLKDNQTSIIPGVKAPAGYVPEADTAHDLFKDALRVWLPAFKKHSLSVESSFTQDTTSSGAGSGNNGTGASNGGGGGGHKKNSATSLSPPRYFYLALIAMGVRAIL</sequence>
<dbReference type="GO" id="GO:0008239">
    <property type="term" value="F:dipeptidyl-peptidase activity"/>
    <property type="evidence" value="ECO:0007669"/>
    <property type="project" value="TreeGrafter"/>
</dbReference>